<dbReference type="FunFam" id="3.30.1390.20:FF:000001">
    <property type="entry name" value="50S ribosomal protein L30"/>
    <property type="match status" value="1"/>
</dbReference>
<name>A0A3B1CLQ7_9ZZZZ</name>
<sequence length="61" mass="7040">MPKNLSIKLVRSCIGRPEKQRRVVLGLGLRKMNQVVVRQDTPEIRGMVNKISHMLEVEETQ</sequence>
<gene>
    <name evidence="5" type="ORF">MNBD_NITROSPIRAE01-2263</name>
</gene>
<organism evidence="5">
    <name type="scientific">hydrothermal vent metagenome</name>
    <dbReference type="NCBI Taxonomy" id="652676"/>
    <lineage>
        <taxon>unclassified sequences</taxon>
        <taxon>metagenomes</taxon>
        <taxon>ecological metagenomes</taxon>
    </lineage>
</organism>
<dbReference type="NCBIfam" id="TIGR01308">
    <property type="entry name" value="rpmD_bact"/>
    <property type="match status" value="1"/>
</dbReference>
<dbReference type="Gene3D" id="3.30.1390.20">
    <property type="entry name" value="Ribosomal protein L30, ferredoxin-like fold domain"/>
    <property type="match status" value="1"/>
</dbReference>
<dbReference type="EMBL" id="UOGF01000028">
    <property type="protein sequence ID" value="VAX27441.1"/>
    <property type="molecule type" value="Genomic_DNA"/>
</dbReference>
<dbReference type="SUPFAM" id="SSF55129">
    <property type="entry name" value="Ribosomal protein L30p/L7e"/>
    <property type="match status" value="1"/>
</dbReference>
<dbReference type="AlphaFoldDB" id="A0A3B1CLQ7"/>
<evidence type="ECO:0000256" key="1">
    <source>
        <dbReference type="ARBA" id="ARBA00007594"/>
    </source>
</evidence>
<evidence type="ECO:0000256" key="2">
    <source>
        <dbReference type="ARBA" id="ARBA00022980"/>
    </source>
</evidence>
<keyword evidence="2 5" id="KW-0689">Ribosomal protein</keyword>
<evidence type="ECO:0000259" key="4">
    <source>
        <dbReference type="Pfam" id="PF00327"/>
    </source>
</evidence>
<evidence type="ECO:0000313" key="5">
    <source>
        <dbReference type="EMBL" id="VAX27441.1"/>
    </source>
</evidence>
<protein>
    <submittedName>
        <fullName evidence="5">LSU ribosomal protein L30p (L7e)</fullName>
    </submittedName>
</protein>
<evidence type="ECO:0000256" key="3">
    <source>
        <dbReference type="ARBA" id="ARBA00023274"/>
    </source>
</evidence>
<dbReference type="InterPro" id="IPR005996">
    <property type="entry name" value="Ribosomal_uL30_bac-type"/>
</dbReference>
<dbReference type="GO" id="GO:0006412">
    <property type="term" value="P:translation"/>
    <property type="evidence" value="ECO:0007669"/>
    <property type="project" value="InterPro"/>
</dbReference>
<dbReference type="InterPro" id="IPR036919">
    <property type="entry name" value="Ribo_uL30_ferredoxin-like_sf"/>
</dbReference>
<dbReference type="HAMAP" id="MF_01371_B">
    <property type="entry name" value="Ribosomal_uL30_B"/>
    <property type="match status" value="1"/>
</dbReference>
<accession>A0A3B1CLQ7</accession>
<dbReference type="GO" id="GO:0003735">
    <property type="term" value="F:structural constituent of ribosome"/>
    <property type="evidence" value="ECO:0007669"/>
    <property type="project" value="InterPro"/>
</dbReference>
<dbReference type="Pfam" id="PF00327">
    <property type="entry name" value="Ribosomal_L30"/>
    <property type="match status" value="1"/>
</dbReference>
<keyword evidence="3" id="KW-0687">Ribonucleoprotein</keyword>
<dbReference type="PANTHER" id="PTHR15892">
    <property type="entry name" value="MITOCHONDRIAL RIBOSOMAL PROTEIN L30"/>
    <property type="match status" value="1"/>
</dbReference>
<comment type="similarity">
    <text evidence="1">Belongs to the universal ribosomal protein uL30 family.</text>
</comment>
<dbReference type="InterPro" id="IPR016082">
    <property type="entry name" value="Ribosomal_uL30_ferredoxin-like"/>
</dbReference>
<dbReference type="GO" id="GO:0022625">
    <property type="term" value="C:cytosolic large ribosomal subunit"/>
    <property type="evidence" value="ECO:0007669"/>
    <property type="project" value="TreeGrafter"/>
</dbReference>
<dbReference type="PANTHER" id="PTHR15892:SF2">
    <property type="entry name" value="LARGE RIBOSOMAL SUBUNIT PROTEIN UL30M"/>
    <property type="match status" value="1"/>
</dbReference>
<dbReference type="PIRSF" id="PIRSF002211">
    <property type="entry name" value="Ribosomal_L30_bac-type"/>
    <property type="match status" value="1"/>
</dbReference>
<reference evidence="5" key="1">
    <citation type="submission" date="2018-06" db="EMBL/GenBank/DDBJ databases">
        <authorList>
            <person name="Zhirakovskaya E."/>
        </authorList>
    </citation>
    <scope>NUCLEOTIDE SEQUENCE</scope>
</reference>
<dbReference type="CDD" id="cd01658">
    <property type="entry name" value="Ribosomal_L30"/>
    <property type="match status" value="1"/>
</dbReference>
<feature type="domain" description="Large ribosomal subunit protein uL30-like ferredoxin-like fold" evidence="4">
    <location>
        <begin position="6"/>
        <end position="54"/>
    </location>
</feature>
<proteinExistence type="inferred from homology"/>